<proteinExistence type="predicted"/>
<evidence type="ECO:0000313" key="2">
    <source>
        <dbReference type="EMBL" id="CAL1387728.1"/>
    </source>
</evidence>
<protein>
    <submittedName>
        <fullName evidence="2">Uncharacterized protein</fullName>
    </submittedName>
</protein>
<accession>A0AAV2EQ59</accession>
<sequence>MKRRRVHESRHVFHESPFEAYCCGSCRGVRQIEIRDGDMITHYGDNHPGVEDKGLLPNLQEESPAGETRN</sequence>
<gene>
    <name evidence="2" type="ORF">LTRI10_LOCUS28692</name>
</gene>
<dbReference type="AlphaFoldDB" id="A0AAV2EQ59"/>
<evidence type="ECO:0000313" key="3">
    <source>
        <dbReference type="Proteomes" id="UP001497516"/>
    </source>
</evidence>
<feature type="region of interest" description="Disordered" evidence="1">
    <location>
        <begin position="43"/>
        <end position="70"/>
    </location>
</feature>
<evidence type="ECO:0000256" key="1">
    <source>
        <dbReference type="SAM" id="MobiDB-lite"/>
    </source>
</evidence>
<keyword evidence="3" id="KW-1185">Reference proteome</keyword>
<dbReference type="EMBL" id="OZ034818">
    <property type="protein sequence ID" value="CAL1387728.1"/>
    <property type="molecule type" value="Genomic_DNA"/>
</dbReference>
<dbReference type="Proteomes" id="UP001497516">
    <property type="component" value="Chromosome 5"/>
</dbReference>
<reference evidence="2 3" key="1">
    <citation type="submission" date="2024-04" db="EMBL/GenBank/DDBJ databases">
        <authorList>
            <person name="Fracassetti M."/>
        </authorList>
    </citation>
    <scope>NUCLEOTIDE SEQUENCE [LARGE SCALE GENOMIC DNA]</scope>
</reference>
<feature type="compositionally biased region" description="Basic and acidic residues" evidence="1">
    <location>
        <begin position="43"/>
        <end position="54"/>
    </location>
</feature>
<name>A0AAV2EQ59_9ROSI</name>
<organism evidence="2 3">
    <name type="scientific">Linum trigynum</name>
    <dbReference type="NCBI Taxonomy" id="586398"/>
    <lineage>
        <taxon>Eukaryota</taxon>
        <taxon>Viridiplantae</taxon>
        <taxon>Streptophyta</taxon>
        <taxon>Embryophyta</taxon>
        <taxon>Tracheophyta</taxon>
        <taxon>Spermatophyta</taxon>
        <taxon>Magnoliopsida</taxon>
        <taxon>eudicotyledons</taxon>
        <taxon>Gunneridae</taxon>
        <taxon>Pentapetalae</taxon>
        <taxon>rosids</taxon>
        <taxon>fabids</taxon>
        <taxon>Malpighiales</taxon>
        <taxon>Linaceae</taxon>
        <taxon>Linum</taxon>
    </lineage>
</organism>